<sequence>MGKTYSENNNILELKSISNIHNEKFIIPSFQRGYRWEPVQVITLLEDIKEYIEKKLDTFMCLQPVVFYKKNNNDNKLEELVVVDGQQRLTTIAVISRCLGLDNINIEYNKNNKALQDILNNVESYLNTNNMDINNLFNDDNKLLFEKTSEIYEKIFLSAKNNSDKVNLLDEYYIILSYLTIKCWLENEKNIEESIKSIQNLFESDKDNFSIKFIWYDVTGEINGDETKAINIFTRLNIGKIELTDAELIKALFLKKDNFLNDNQEQRHIANMWHKIENTLNNDSFWYFLSNNGLPRNERINLLLMLNTCIEKIENIKDYNLFREYYKKLQSNKIFDIWSEIENIYYTIKEWYNNYEIFHYVGFLINVSNKSLKELYRIYNDKTQSNKEIQRNNIKNLVYDIIKKIDIDSIKYNKPEEVRTILLFLEIYTSINANKNTPNLNTIIYRFPFNLYISEKWDIEHISSQTENKFQSNKDKQIWLENIILYYINNDELLKNIDNDNDIPDDDKIFLKDLINSIKKNQALEVKRWETIFKKWDWDKIFNFFINYEKQPELDEIQTNCIGNLVLLNSKINRAYKNAIFPVKRMVIINKSKQGVFIPTNTKNAFLKFYNSKTADTLNYWSENDINNYSNYIKKQMNDF</sequence>
<accession>A0A9D2KBD3</accession>
<reference evidence="2" key="1">
    <citation type="journal article" date="2021" name="PeerJ">
        <title>Extensive microbial diversity within the chicken gut microbiome revealed by metagenomics and culture.</title>
        <authorList>
            <person name="Gilroy R."/>
            <person name="Ravi A."/>
            <person name="Getino M."/>
            <person name="Pursley I."/>
            <person name="Horton D.L."/>
            <person name="Alikhan N.F."/>
            <person name="Baker D."/>
            <person name="Gharbi K."/>
            <person name="Hall N."/>
            <person name="Watson M."/>
            <person name="Adriaenssens E.M."/>
            <person name="Foster-Nyarko E."/>
            <person name="Jarju S."/>
            <person name="Secka A."/>
            <person name="Antonio M."/>
            <person name="Oren A."/>
            <person name="Chaudhuri R.R."/>
            <person name="La Ragione R."/>
            <person name="Hildebrand F."/>
            <person name="Pallen M.J."/>
        </authorList>
    </citation>
    <scope>NUCLEOTIDE SEQUENCE</scope>
    <source>
        <strain evidence="2">ChiW4-1371</strain>
    </source>
</reference>
<dbReference type="InterPro" id="IPR004919">
    <property type="entry name" value="GmrSD_N"/>
</dbReference>
<feature type="domain" description="GmrSD restriction endonucleases N-terminal" evidence="1">
    <location>
        <begin position="18"/>
        <end position="254"/>
    </location>
</feature>
<comment type="caution">
    <text evidence="2">The sequence shown here is derived from an EMBL/GenBank/DDBJ whole genome shotgun (WGS) entry which is preliminary data.</text>
</comment>
<evidence type="ECO:0000259" key="1">
    <source>
        <dbReference type="Pfam" id="PF03235"/>
    </source>
</evidence>
<dbReference type="Pfam" id="PF03235">
    <property type="entry name" value="GmrSD_N"/>
    <property type="match status" value="1"/>
</dbReference>
<gene>
    <name evidence="2" type="ORF">H9804_06850</name>
</gene>
<evidence type="ECO:0000313" key="2">
    <source>
        <dbReference type="EMBL" id="HIZ89645.1"/>
    </source>
</evidence>
<dbReference type="EMBL" id="DXAQ01000105">
    <property type="protein sequence ID" value="HIZ89645.1"/>
    <property type="molecule type" value="Genomic_DNA"/>
</dbReference>
<evidence type="ECO:0000313" key="3">
    <source>
        <dbReference type="Proteomes" id="UP000824176"/>
    </source>
</evidence>
<organism evidence="2 3">
    <name type="scientific">Candidatus Mucispirillum faecigallinarum</name>
    <dbReference type="NCBI Taxonomy" id="2838699"/>
    <lineage>
        <taxon>Bacteria</taxon>
        <taxon>Pseudomonadati</taxon>
        <taxon>Deferribacterota</taxon>
        <taxon>Deferribacteres</taxon>
        <taxon>Deferribacterales</taxon>
        <taxon>Mucispirillaceae</taxon>
        <taxon>Mucispirillum</taxon>
    </lineage>
</organism>
<dbReference type="Proteomes" id="UP000824176">
    <property type="component" value="Unassembled WGS sequence"/>
</dbReference>
<reference evidence="2" key="2">
    <citation type="submission" date="2021-04" db="EMBL/GenBank/DDBJ databases">
        <authorList>
            <person name="Gilroy R."/>
        </authorList>
    </citation>
    <scope>NUCLEOTIDE SEQUENCE</scope>
    <source>
        <strain evidence="2">ChiW4-1371</strain>
    </source>
</reference>
<protein>
    <submittedName>
        <fullName evidence="2">DUF262 domain-containing protein</fullName>
    </submittedName>
</protein>
<proteinExistence type="predicted"/>
<dbReference type="AlphaFoldDB" id="A0A9D2KBD3"/>
<dbReference type="PANTHER" id="PTHR35149:SF1">
    <property type="entry name" value="DUF5655 DOMAIN-CONTAINING PROTEIN"/>
    <property type="match status" value="1"/>
</dbReference>
<name>A0A9D2KBD3_9BACT</name>
<dbReference type="PANTHER" id="PTHR35149">
    <property type="entry name" value="SLL5132 PROTEIN"/>
    <property type="match status" value="1"/>
</dbReference>